<protein>
    <submittedName>
        <fullName evidence="1">Uncharacterized protein</fullName>
    </submittedName>
</protein>
<proteinExistence type="predicted"/>
<keyword evidence="2" id="KW-1185">Reference proteome</keyword>
<accession>A0A2W2AWE8</accession>
<organism evidence="1 2">
    <name type="scientific">Taibaiella soli</name>
    <dbReference type="NCBI Taxonomy" id="1649169"/>
    <lineage>
        <taxon>Bacteria</taxon>
        <taxon>Pseudomonadati</taxon>
        <taxon>Bacteroidota</taxon>
        <taxon>Chitinophagia</taxon>
        <taxon>Chitinophagales</taxon>
        <taxon>Chitinophagaceae</taxon>
        <taxon>Taibaiella</taxon>
    </lineage>
</organism>
<evidence type="ECO:0000313" key="2">
    <source>
        <dbReference type="Proteomes" id="UP000248745"/>
    </source>
</evidence>
<gene>
    <name evidence="1" type="ORF">DN068_15395</name>
</gene>
<sequence>MKTKIERLKTGVFIKISQLTAAETLYEIKKYFSQFYMAAPFFQFSQYDIFDITLKHRTLG</sequence>
<name>A0A2W2AWE8_9BACT</name>
<dbReference type="AlphaFoldDB" id="A0A2W2AWE8"/>
<reference evidence="1 2" key="1">
    <citation type="submission" date="2018-06" db="EMBL/GenBank/DDBJ databases">
        <title>Mucibacter soli gen. nov., sp. nov., a new member of the family Chitinophagaceae producing mucin.</title>
        <authorList>
            <person name="Kim M.-K."/>
            <person name="Park S."/>
            <person name="Kim T.-S."/>
            <person name="Joung Y."/>
            <person name="Han J.-H."/>
            <person name="Kim S.B."/>
        </authorList>
    </citation>
    <scope>NUCLEOTIDE SEQUENCE [LARGE SCALE GENOMIC DNA]</scope>
    <source>
        <strain evidence="1 2">R1-15</strain>
    </source>
</reference>
<comment type="caution">
    <text evidence="1">The sequence shown here is derived from an EMBL/GenBank/DDBJ whole genome shotgun (WGS) entry which is preliminary data.</text>
</comment>
<dbReference type="EMBL" id="QKTW01000020">
    <property type="protein sequence ID" value="PZF72018.1"/>
    <property type="molecule type" value="Genomic_DNA"/>
</dbReference>
<evidence type="ECO:0000313" key="1">
    <source>
        <dbReference type="EMBL" id="PZF72018.1"/>
    </source>
</evidence>
<dbReference type="Proteomes" id="UP000248745">
    <property type="component" value="Unassembled WGS sequence"/>
</dbReference>